<dbReference type="AlphaFoldDB" id="A0A1Q5U7Z8"/>
<dbReference type="STRING" id="1316194.A0A1Q5U7Z8"/>
<sequence length="230" mass="26979">MAARPGRQPVKYKGKRLGFIIHAHCWVLFGRTIETPLIEINLERFIKALRSHWRKSKLKDLVDDKFYLTPGPNQVSPELQLGCDIHRNPVIVPVLQKVITDALNRDDFSTHPQACFDRLPAELTHLISEWVLPIEYTSDDVRNMRNMLLAFGWDLPGWFWRRRLAEDLFFELEVLRKSCFPPPAWMKLQMMRLDVMYLTFDRTWYPHSGLANRKRILESIVAIKNGLGIV</sequence>
<reference evidence="1 2" key="1">
    <citation type="submission" date="2016-10" db="EMBL/GenBank/DDBJ databases">
        <title>Genome sequence of the ascomycete fungus Penicillium subrubescens.</title>
        <authorList>
            <person name="De Vries R.P."/>
            <person name="Peng M."/>
            <person name="Dilokpimol A."/>
            <person name="Hilden K."/>
            <person name="Makela M.R."/>
            <person name="Grigoriev I."/>
            <person name="Riley R."/>
            <person name="Granchi Z."/>
        </authorList>
    </citation>
    <scope>NUCLEOTIDE SEQUENCE [LARGE SCALE GENOMIC DNA]</scope>
    <source>
        <strain evidence="1 2">CBS 132785</strain>
    </source>
</reference>
<name>A0A1Q5U7Z8_9EURO</name>
<comment type="caution">
    <text evidence="1">The sequence shown here is derived from an EMBL/GenBank/DDBJ whole genome shotgun (WGS) entry which is preliminary data.</text>
</comment>
<protein>
    <submittedName>
        <fullName evidence="1">Uncharacterized protein</fullName>
    </submittedName>
</protein>
<dbReference type="Proteomes" id="UP000186955">
    <property type="component" value="Unassembled WGS sequence"/>
</dbReference>
<proteinExistence type="predicted"/>
<accession>A0A1Q5U7Z8</accession>
<dbReference type="EMBL" id="MNBE01000567">
    <property type="protein sequence ID" value="OKP08609.1"/>
    <property type="molecule type" value="Genomic_DNA"/>
</dbReference>
<evidence type="ECO:0000313" key="2">
    <source>
        <dbReference type="Proteomes" id="UP000186955"/>
    </source>
</evidence>
<gene>
    <name evidence="1" type="ORF">PENSUB_5596</name>
</gene>
<keyword evidence="2" id="KW-1185">Reference proteome</keyword>
<organism evidence="1 2">
    <name type="scientific">Penicillium subrubescens</name>
    <dbReference type="NCBI Taxonomy" id="1316194"/>
    <lineage>
        <taxon>Eukaryota</taxon>
        <taxon>Fungi</taxon>
        <taxon>Dikarya</taxon>
        <taxon>Ascomycota</taxon>
        <taxon>Pezizomycotina</taxon>
        <taxon>Eurotiomycetes</taxon>
        <taxon>Eurotiomycetidae</taxon>
        <taxon>Eurotiales</taxon>
        <taxon>Aspergillaceae</taxon>
        <taxon>Penicillium</taxon>
    </lineage>
</organism>
<evidence type="ECO:0000313" key="1">
    <source>
        <dbReference type="EMBL" id="OKP08609.1"/>
    </source>
</evidence>